<dbReference type="InterPro" id="IPR003599">
    <property type="entry name" value="Ig_sub"/>
</dbReference>
<dbReference type="PANTHER" id="PTHR10075:SF100">
    <property type="entry name" value="FASCICLIN-2"/>
    <property type="match status" value="1"/>
</dbReference>
<dbReference type="SMART" id="SM00408">
    <property type="entry name" value="IGc2"/>
    <property type="match status" value="1"/>
</dbReference>
<feature type="domain" description="Ig-like" evidence="2">
    <location>
        <begin position="12"/>
        <end position="99"/>
    </location>
</feature>
<dbReference type="STRING" id="409849.ENSPMGP00000012615"/>
<dbReference type="GO" id="GO:0070593">
    <property type="term" value="P:dendrite self-avoidance"/>
    <property type="evidence" value="ECO:0007669"/>
    <property type="project" value="TreeGrafter"/>
</dbReference>
<evidence type="ECO:0000313" key="4">
    <source>
        <dbReference type="Proteomes" id="UP000261520"/>
    </source>
</evidence>
<dbReference type="Ensembl" id="ENSPMGT00000013461.1">
    <property type="protein sequence ID" value="ENSPMGP00000012615.1"/>
    <property type="gene ID" value="ENSPMGG00000010410.1"/>
</dbReference>
<dbReference type="SUPFAM" id="SSF48726">
    <property type="entry name" value="Immunoglobulin"/>
    <property type="match status" value="1"/>
</dbReference>
<dbReference type="PROSITE" id="PS50835">
    <property type="entry name" value="IG_LIKE"/>
    <property type="match status" value="1"/>
</dbReference>
<dbReference type="GO" id="GO:0007156">
    <property type="term" value="P:homophilic cell adhesion via plasma membrane adhesion molecules"/>
    <property type="evidence" value="ECO:0007669"/>
    <property type="project" value="TreeGrafter"/>
</dbReference>
<dbReference type="InterPro" id="IPR013098">
    <property type="entry name" value="Ig_I-set"/>
</dbReference>
<dbReference type="FunFam" id="2.60.40.10:FF:000612">
    <property type="entry name" value="palladin isoform X1"/>
    <property type="match status" value="1"/>
</dbReference>
<dbReference type="GO" id="GO:0007411">
    <property type="term" value="P:axon guidance"/>
    <property type="evidence" value="ECO:0007669"/>
    <property type="project" value="TreeGrafter"/>
</dbReference>
<keyword evidence="4" id="KW-1185">Reference proteome</keyword>
<evidence type="ECO:0000313" key="3">
    <source>
        <dbReference type="Ensembl" id="ENSPMGP00000012615.1"/>
    </source>
</evidence>
<sequence length="182" mass="20255">YGNGRELLTTPPRLRPMRGQTLAEGERLYLKCEAAGSPSPGFRWYKDGHELQKGRDLKIKTNKKNSKLQISRVRVEDSGNYTCVAENSLGQENATSFISVHLCEYCRISVHLCESGPVLASCVLYLSVSTTSPPPGVSYARACNESEKAYCVNGGDYTTLPTTTILQRYLHNFDFNLLTNHT</sequence>
<dbReference type="InterPro" id="IPR007110">
    <property type="entry name" value="Ig-like_dom"/>
</dbReference>
<reference evidence="3" key="2">
    <citation type="submission" date="2025-09" db="UniProtKB">
        <authorList>
            <consortium name="Ensembl"/>
        </authorList>
    </citation>
    <scope>IDENTIFICATION</scope>
</reference>
<dbReference type="SMART" id="SM00409">
    <property type="entry name" value="IG"/>
    <property type="match status" value="1"/>
</dbReference>
<keyword evidence="1" id="KW-0393">Immunoglobulin domain</keyword>
<dbReference type="InterPro" id="IPR003598">
    <property type="entry name" value="Ig_sub2"/>
</dbReference>
<dbReference type="InterPro" id="IPR036179">
    <property type="entry name" value="Ig-like_dom_sf"/>
</dbReference>
<dbReference type="GO" id="GO:0098632">
    <property type="term" value="F:cell-cell adhesion mediator activity"/>
    <property type="evidence" value="ECO:0007669"/>
    <property type="project" value="TreeGrafter"/>
</dbReference>
<dbReference type="Gene3D" id="2.60.40.10">
    <property type="entry name" value="Immunoglobulins"/>
    <property type="match status" value="1"/>
</dbReference>
<dbReference type="GO" id="GO:0005886">
    <property type="term" value="C:plasma membrane"/>
    <property type="evidence" value="ECO:0007669"/>
    <property type="project" value="TreeGrafter"/>
</dbReference>
<proteinExistence type="predicted"/>
<dbReference type="PANTHER" id="PTHR10075">
    <property type="entry name" value="BASIGIN RELATED"/>
    <property type="match status" value="1"/>
</dbReference>
<dbReference type="InterPro" id="IPR013783">
    <property type="entry name" value="Ig-like_fold"/>
</dbReference>
<dbReference type="Pfam" id="PF07679">
    <property type="entry name" value="I-set"/>
    <property type="match status" value="1"/>
</dbReference>
<evidence type="ECO:0000259" key="2">
    <source>
        <dbReference type="PROSITE" id="PS50835"/>
    </source>
</evidence>
<protein>
    <recommendedName>
        <fullName evidence="2">Ig-like domain-containing protein</fullName>
    </recommendedName>
</protein>
<dbReference type="GO" id="GO:0030424">
    <property type="term" value="C:axon"/>
    <property type="evidence" value="ECO:0007669"/>
    <property type="project" value="TreeGrafter"/>
</dbReference>
<name>A0A3B4A7B0_9GOBI</name>
<dbReference type="Proteomes" id="UP000261520">
    <property type="component" value="Unplaced"/>
</dbReference>
<accession>A0A3B4A7B0</accession>
<reference evidence="3" key="1">
    <citation type="submission" date="2025-08" db="UniProtKB">
        <authorList>
            <consortium name="Ensembl"/>
        </authorList>
    </citation>
    <scope>IDENTIFICATION</scope>
</reference>
<evidence type="ECO:0000256" key="1">
    <source>
        <dbReference type="ARBA" id="ARBA00023319"/>
    </source>
</evidence>
<dbReference type="AlphaFoldDB" id="A0A3B4A7B0"/>
<organism evidence="3 4">
    <name type="scientific">Periophthalmus magnuspinnatus</name>
    <dbReference type="NCBI Taxonomy" id="409849"/>
    <lineage>
        <taxon>Eukaryota</taxon>
        <taxon>Metazoa</taxon>
        <taxon>Chordata</taxon>
        <taxon>Craniata</taxon>
        <taxon>Vertebrata</taxon>
        <taxon>Euteleostomi</taxon>
        <taxon>Actinopterygii</taxon>
        <taxon>Neopterygii</taxon>
        <taxon>Teleostei</taxon>
        <taxon>Neoteleostei</taxon>
        <taxon>Acanthomorphata</taxon>
        <taxon>Gobiaria</taxon>
        <taxon>Gobiiformes</taxon>
        <taxon>Gobioidei</taxon>
        <taxon>Gobiidae</taxon>
        <taxon>Oxudercinae</taxon>
        <taxon>Periophthalmus</taxon>
    </lineage>
</organism>